<feature type="domain" description="Peptidase A1" evidence="11">
    <location>
        <begin position="71"/>
        <end position="373"/>
    </location>
</feature>
<evidence type="ECO:0000256" key="1">
    <source>
        <dbReference type="ARBA" id="ARBA00007447"/>
    </source>
</evidence>
<feature type="disulfide bond" evidence="9">
    <location>
        <begin position="262"/>
        <end position="266"/>
    </location>
</feature>
<dbReference type="PANTHER" id="PTHR47966:SF13">
    <property type="entry name" value="CHYMOSIN"/>
    <property type="match status" value="1"/>
</dbReference>
<dbReference type="eggNOG" id="KOG1339">
    <property type="taxonomic scope" value="Eukaryota"/>
</dbReference>
<dbReference type="InterPro" id="IPR001969">
    <property type="entry name" value="Aspartic_peptidase_AS"/>
</dbReference>
<evidence type="ECO:0000256" key="4">
    <source>
        <dbReference type="ARBA" id="ARBA00022750"/>
    </source>
</evidence>
<keyword evidence="4 10" id="KW-0064">Aspartyl protease</keyword>
<keyword evidence="13" id="KW-1185">Reference proteome</keyword>
<dbReference type="GeneTree" id="ENSGT00940000162710"/>
<evidence type="ECO:0000256" key="7">
    <source>
        <dbReference type="ARBA" id="ARBA00023157"/>
    </source>
</evidence>
<proteinExistence type="inferred from homology"/>
<dbReference type="MEROPS" id="A01.006"/>
<keyword evidence="5 10" id="KW-0378">Hydrolase</keyword>
<evidence type="ECO:0000256" key="2">
    <source>
        <dbReference type="ARBA" id="ARBA00022670"/>
    </source>
</evidence>
<dbReference type="SUPFAM" id="SSF50630">
    <property type="entry name" value="Acid proteases"/>
    <property type="match status" value="1"/>
</dbReference>
<reference evidence="12 13" key="1">
    <citation type="journal article" date="2011" name="Nature">
        <title>A high-resolution map of human evolutionary constraint using 29 mammals.</title>
        <authorList>
            <person name="Lindblad-Toh K."/>
            <person name="Garber M."/>
            <person name="Zuk O."/>
            <person name="Lin M.F."/>
            <person name="Parker B.J."/>
            <person name="Washietl S."/>
            <person name="Kheradpour P."/>
            <person name="Ernst J."/>
            <person name="Jordan G."/>
            <person name="Mauceli E."/>
            <person name="Ward L.D."/>
            <person name="Lowe C.B."/>
            <person name="Holloway A.K."/>
            <person name="Clamp M."/>
            <person name="Gnerre S."/>
            <person name="Alfoldi J."/>
            <person name="Beal K."/>
            <person name="Chang J."/>
            <person name="Clawson H."/>
            <person name="Cuff J."/>
            <person name="Di Palma F."/>
            <person name="Fitzgerald S."/>
            <person name="Flicek P."/>
            <person name="Guttman M."/>
            <person name="Hubisz M.J."/>
            <person name="Jaffe D.B."/>
            <person name="Jungreis I."/>
            <person name="Kent W.J."/>
            <person name="Kostka D."/>
            <person name="Lara M."/>
            <person name="Martins A.L."/>
            <person name="Massingham T."/>
            <person name="Moltke I."/>
            <person name="Raney B.J."/>
            <person name="Rasmussen M.D."/>
            <person name="Robinson J."/>
            <person name="Stark A."/>
            <person name="Vilella A.J."/>
            <person name="Wen J."/>
            <person name="Xie X."/>
            <person name="Zody M.C."/>
            <person name="Baldwin J."/>
            <person name="Bloom T."/>
            <person name="Chin C.W."/>
            <person name="Heiman D."/>
            <person name="Nicol R."/>
            <person name="Nusbaum C."/>
            <person name="Young S."/>
            <person name="Wilkinson J."/>
            <person name="Worley K.C."/>
            <person name="Kovar C.L."/>
            <person name="Muzny D.M."/>
            <person name="Gibbs R.A."/>
            <person name="Cree A."/>
            <person name="Dihn H.H."/>
            <person name="Fowler G."/>
            <person name="Jhangiani S."/>
            <person name="Joshi V."/>
            <person name="Lee S."/>
            <person name="Lewis L.R."/>
            <person name="Nazareth L.V."/>
            <person name="Okwuonu G."/>
            <person name="Santibanez J."/>
            <person name="Warren W.C."/>
            <person name="Mardis E.R."/>
            <person name="Weinstock G.M."/>
            <person name="Wilson R.K."/>
            <person name="Delehaunty K."/>
            <person name="Dooling D."/>
            <person name="Fronik C."/>
            <person name="Fulton L."/>
            <person name="Fulton B."/>
            <person name="Graves T."/>
            <person name="Minx P."/>
            <person name="Sodergren E."/>
            <person name="Birney E."/>
            <person name="Margulies E.H."/>
            <person name="Herrero J."/>
            <person name="Green E.D."/>
            <person name="Haussler D."/>
            <person name="Siepel A."/>
            <person name="Goldman N."/>
            <person name="Pollard K.S."/>
            <person name="Pedersen J.S."/>
            <person name="Lander E.S."/>
            <person name="Kellis M."/>
        </authorList>
    </citation>
    <scope>NUCLEOTIDE SEQUENCE [LARGE SCALE GENOMIC DNA]</scope>
    <source>
        <strain evidence="12 13">Thorbecke inbred</strain>
    </source>
</reference>
<dbReference type="SMR" id="G1U5K8"/>
<organism evidence="12 13">
    <name type="scientific">Oryctolagus cuniculus</name>
    <name type="common">Rabbit</name>
    <dbReference type="NCBI Taxonomy" id="9986"/>
    <lineage>
        <taxon>Eukaryota</taxon>
        <taxon>Metazoa</taxon>
        <taxon>Chordata</taxon>
        <taxon>Craniata</taxon>
        <taxon>Vertebrata</taxon>
        <taxon>Euteleostomi</taxon>
        <taxon>Mammalia</taxon>
        <taxon>Eutheria</taxon>
        <taxon>Euarchontoglires</taxon>
        <taxon>Glires</taxon>
        <taxon>Lagomorpha</taxon>
        <taxon>Leporidae</taxon>
        <taxon>Oryctolagus</taxon>
    </lineage>
</organism>
<dbReference type="InterPro" id="IPR012848">
    <property type="entry name" value="Aspartic_peptidase_N"/>
</dbReference>
<dbReference type="PROSITE" id="PS00141">
    <property type="entry name" value="ASP_PROTEASE"/>
    <property type="match status" value="2"/>
</dbReference>
<evidence type="ECO:0000256" key="5">
    <source>
        <dbReference type="ARBA" id="ARBA00022801"/>
    </source>
</evidence>
<dbReference type="PaxDb" id="9986-ENSOCUP00000024690"/>
<dbReference type="PRINTS" id="PR00792">
    <property type="entry name" value="PEPSIN"/>
</dbReference>
<dbReference type="PANTHER" id="PTHR47966">
    <property type="entry name" value="BETA-SITE APP-CLEAVING ENZYME, ISOFORM A-RELATED"/>
    <property type="match status" value="1"/>
</dbReference>
<dbReference type="InParanoid" id="G1U5K8"/>
<feature type="disulfide bond" evidence="9">
    <location>
        <begin position="102"/>
        <end position="107"/>
    </location>
</feature>
<protein>
    <recommendedName>
        <fullName evidence="11">Peptidase A1 domain-containing protein</fullName>
    </recommendedName>
</protein>
<reference evidence="12" key="2">
    <citation type="submission" date="2025-08" db="UniProtKB">
        <authorList>
            <consortium name="Ensembl"/>
        </authorList>
    </citation>
    <scope>IDENTIFICATION</scope>
    <source>
        <strain evidence="12">Thorbecke</strain>
    </source>
</reference>
<evidence type="ECO:0000256" key="9">
    <source>
        <dbReference type="PIRSR" id="PIRSR601461-2"/>
    </source>
</evidence>
<feature type="disulfide bond" evidence="9">
    <location>
        <begin position="305"/>
        <end position="338"/>
    </location>
</feature>
<keyword evidence="2 10" id="KW-0645">Protease</keyword>
<dbReference type="Gene3D" id="6.10.140.60">
    <property type="match status" value="1"/>
</dbReference>
<dbReference type="FunFam" id="2.40.70.10:FF:000006">
    <property type="entry name" value="Cathepsin E"/>
    <property type="match status" value="1"/>
</dbReference>
<comment type="similarity">
    <text evidence="1 10">Belongs to the peptidase A1 family.</text>
</comment>
<dbReference type="Pfam" id="PF00026">
    <property type="entry name" value="Asp"/>
    <property type="match status" value="1"/>
</dbReference>
<evidence type="ECO:0000256" key="3">
    <source>
        <dbReference type="ARBA" id="ARBA00022729"/>
    </source>
</evidence>
<feature type="active site" evidence="8">
    <location>
        <position position="271"/>
    </location>
</feature>
<dbReference type="GO" id="GO:0006508">
    <property type="term" value="P:proteolysis"/>
    <property type="evidence" value="ECO:0007669"/>
    <property type="project" value="UniProtKB-KW"/>
</dbReference>
<keyword evidence="7 9" id="KW-1015">Disulfide bond</keyword>
<dbReference type="STRING" id="9986.ENSOCUP00000024690"/>
<feature type="active site" evidence="8">
    <location>
        <position position="89"/>
    </location>
</feature>
<dbReference type="PROSITE" id="PS51767">
    <property type="entry name" value="PEPTIDASE_A1"/>
    <property type="match status" value="1"/>
</dbReference>
<evidence type="ECO:0000313" key="12">
    <source>
        <dbReference type="Ensembl" id="ENSOCUP00000024690.2"/>
    </source>
</evidence>
<dbReference type="InterPro" id="IPR033121">
    <property type="entry name" value="PEPTIDASE_A1"/>
</dbReference>
<dbReference type="InterPro" id="IPR001461">
    <property type="entry name" value="Aspartic_peptidase_A1"/>
</dbReference>
<name>G1U5K8_RABIT</name>
<dbReference type="EMBL" id="AAGW02000939">
    <property type="status" value="NOT_ANNOTATED_CDS"/>
    <property type="molecule type" value="Genomic_DNA"/>
</dbReference>
<dbReference type="FunFam" id="2.40.70.10:FF:000004">
    <property type="entry name" value="Pepsin A"/>
    <property type="match status" value="1"/>
</dbReference>
<evidence type="ECO:0000313" key="13">
    <source>
        <dbReference type="Proteomes" id="UP000001811"/>
    </source>
</evidence>
<dbReference type="Gene3D" id="2.40.70.10">
    <property type="entry name" value="Acid Proteases"/>
    <property type="match status" value="2"/>
</dbReference>
<dbReference type="Proteomes" id="UP000001811">
    <property type="component" value="Chromosome 13"/>
</dbReference>
<reference evidence="12" key="3">
    <citation type="submission" date="2025-09" db="UniProtKB">
        <authorList>
            <consortium name="Ensembl"/>
        </authorList>
    </citation>
    <scope>IDENTIFICATION</scope>
    <source>
        <strain evidence="12">Thorbecke</strain>
    </source>
</reference>
<evidence type="ECO:0000256" key="8">
    <source>
        <dbReference type="PIRSR" id="PIRSR601461-1"/>
    </source>
</evidence>
<dbReference type="AlphaFoldDB" id="G1U5K8"/>
<keyword evidence="3" id="KW-0732">Signal</keyword>
<dbReference type="GO" id="GO:0004190">
    <property type="term" value="F:aspartic-type endopeptidase activity"/>
    <property type="evidence" value="ECO:0007669"/>
    <property type="project" value="UniProtKB-KW"/>
</dbReference>
<dbReference type="HOGENOM" id="CLU_013253_3_0_1"/>
<dbReference type="Pfam" id="PF07966">
    <property type="entry name" value="A1_Propeptide"/>
    <property type="match status" value="1"/>
</dbReference>
<keyword evidence="6" id="KW-0865">Zymogen</keyword>
<evidence type="ECO:0000256" key="10">
    <source>
        <dbReference type="RuleBase" id="RU000454"/>
    </source>
</evidence>
<evidence type="ECO:0000256" key="6">
    <source>
        <dbReference type="ARBA" id="ARBA00023145"/>
    </source>
</evidence>
<accession>G1U5K8</accession>
<dbReference type="Ensembl" id="ENSOCUT00000030976.3">
    <property type="protein sequence ID" value="ENSOCUP00000024690.2"/>
    <property type="gene ID" value="ENSOCUG00000026023.3"/>
</dbReference>
<evidence type="ECO:0000259" key="11">
    <source>
        <dbReference type="PROSITE" id="PS51767"/>
    </source>
</evidence>
<sequence length="376" mass="41342">ICISQVRKLLLGLGVGGVIPLYKGNTLRKALKEHGLLGDFLKKHQVELSRKRSHSGVVANEALTNYLDVQYFGKIQIGTPPQEFTVVFDTGSSDLWVPSIYCKNKACKIHRRFDPTKSSTFQHMHKPLYIQYGTGSMQGVLGYDTVTVAGIVDTHQTVGLSTKEPGDVFVYSEFDGILGMGYPNIAFPHSVPVFDNMMHKHLVAQDLFSVYMSRSGEGSMLTLGGIDSQYHTGDLHWVPVTVQGYWQFTLDRVTVDGKVVACERGCQAILDTGTSLLIGPDSEILHIQRAIGASEGEYGEFGFSCKSLSSKPAVVFEINGRKFPLSPSAYTNKDKGLCYSGFEGGSQLWILGDVFIRAYYSVFDRANNRLGLATAI</sequence>
<dbReference type="InterPro" id="IPR021109">
    <property type="entry name" value="Peptidase_aspartic_dom_sf"/>
</dbReference>